<dbReference type="Gene3D" id="1.25.40.10">
    <property type="entry name" value="Tetratricopeptide repeat domain"/>
    <property type="match status" value="1"/>
</dbReference>
<feature type="region of interest" description="Disordered" evidence="1">
    <location>
        <begin position="501"/>
        <end position="522"/>
    </location>
</feature>
<dbReference type="InterPro" id="IPR035897">
    <property type="entry name" value="Toll_tir_struct_dom_sf"/>
</dbReference>
<dbReference type="Proteomes" id="UP001215827">
    <property type="component" value="Chromosome"/>
</dbReference>
<evidence type="ECO:0000256" key="1">
    <source>
        <dbReference type="SAM" id="MobiDB-lite"/>
    </source>
</evidence>
<dbReference type="EMBL" id="CP121106">
    <property type="protein sequence ID" value="WFL77528.1"/>
    <property type="molecule type" value="Genomic_DNA"/>
</dbReference>
<sequence>MSDIFLSYARPDRERIASLAATLEAQGCSLWWDRQIEGGAEFSAVIEEQLAAAKHVVVAWSQHSLHSHWVRDEADFARTEGKLVPISLDGVLPPLGFRQMHALDFSDWRSGADKTEFIELLRAVGANGASTRTEAEVAEQAARSSVEVRQPVIQILPFANRSSDEELGYLGEGLAEDISSIFASNRHFGIATGAGEAREDYRVEGALRRMGAKARCNVKLVDPQGGTQLWADRFDAEAAELFESSDEMAGRIAARCTSEIKLYEANRAERLPPEMQGPWEAASRGWVKVFGVGFALSAVKRVIEELQRSVRAYPEFALNHAILSWAAVAVVINGMWEDDEYDMLRELVRRHLDEARRLASNDIDTLVFIGATENYSGMHERSVATLDAVLARDPYNAEAHLMISLPYAYLGRYDDGLASIGRVAELAPEAHFRNCSMWYGGLIEYLKGDYEAALAGIDYNVARNPSYGYASAVLALCHEALGDEEKARRLILQAKQTNPQLRPEKLRPMMTSQPDKEKGEREYATLERLWEEVTLSDDQA</sequence>
<dbReference type="InterPro" id="IPR011990">
    <property type="entry name" value="TPR-like_helical_dom_sf"/>
</dbReference>
<dbReference type="Gene3D" id="3.40.50.10140">
    <property type="entry name" value="Toll/interleukin-1 receptor homology (TIR) domain"/>
    <property type="match status" value="1"/>
</dbReference>
<accession>A0ABY8FR84</accession>
<proteinExistence type="predicted"/>
<evidence type="ECO:0000313" key="4">
    <source>
        <dbReference type="Proteomes" id="UP001215827"/>
    </source>
</evidence>
<evidence type="ECO:0000259" key="2">
    <source>
        <dbReference type="PROSITE" id="PS50104"/>
    </source>
</evidence>
<feature type="domain" description="TIR" evidence="2">
    <location>
        <begin position="1"/>
        <end position="125"/>
    </location>
</feature>
<dbReference type="RefSeq" id="WP_278016221.1">
    <property type="nucleotide sequence ID" value="NZ_CP121106.1"/>
</dbReference>
<name>A0ABY8FR84_9SPHN</name>
<dbReference type="Pfam" id="PF13676">
    <property type="entry name" value="TIR_2"/>
    <property type="match status" value="1"/>
</dbReference>
<keyword evidence="4" id="KW-1185">Reference proteome</keyword>
<organism evidence="3 4">
    <name type="scientific">Altererythrobacter arenosus</name>
    <dbReference type="NCBI Taxonomy" id="3032592"/>
    <lineage>
        <taxon>Bacteria</taxon>
        <taxon>Pseudomonadati</taxon>
        <taxon>Pseudomonadota</taxon>
        <taxon>Alphaproteobacteria</taxon>
        <taxon>Sphingomonadales</taxon>
        <taxon>Erythrobacteraceae</taxon>
        <taxon>Altererythrobacter</taxon>
    </lineage>
</organism>
<dbReference type="SUPFAM" id="SSF52200">
    <property type="entry name" value="Toll/Interleukin receptor TIR domain"/>
    <property type="match status" value="1"/>
</dbReference>
<evidence type="ECO:0000313" key="3">
    <source>
        <dbReference type="EMBL" id="WFL77528.1"/>
    </source>
</evidence>
<dbReference type="PROSITE" id="PS50104">
    <property type="entry name" value="TIR"/>
    <property type="match status" value="1"/>
</dbReference>
<gene>
    <name evidence="3" type="ORF">P7228_00250</name>
</gene>
<reference evidence="3 4" key="1">
    <citation type="submission" date="2023-03" db="EMBL/GenBank/DDBJ databases">
        <title>Altererythrobacter sp. CAU 1644 isolated from sand.</title>
        <authorList>
            <person name="Kim W."/>
        </authorList>
    </citation>
    <scope>NUCLEOTIDE SEQUENCE [LARGE SCALE GENOMIC DNA]</scope>
    <source>
        <strain evidence="3 4">CAU 1644</strain>
    </source>
</reference>
<protein>
    <submittedName>
        <fullName evidence="3">TIR domain-containing protein</fullName>
    </submittedName>
</protein>
<dbReference type="SUPFAM" id="SSF48452">
    <property type="entry name" value="TPR-like"/>
    <property type="match status" value="1"/>
</dbReference>
<dbReference type="InterPro" id="IPR000157">
    <property type="entry name" value="TIR_dom"/>
</dbReference>